<organism evidence="3 4">
    <name type="scientific">Siphonobacter curvatus</name>
    <dbReference type="NCBI Taxonomy" id="2094562"/>
    <lineage>
        <taxon>Bacteria</taxon>
        <taxon>Pseudomonadati</taxon>
        <taxon>Bacteroidota</taxon>
        <taxon>Cytophagia</taxon>
        <taxon>Cytophagales</taxon>
        <taxon>Cytophagaceae</taxon>
        <taxon>Siphonobacter</taxon>
    </lineage>
</organism>
<evidence type="ECO:0000313" key="4">
    <source>
        <dbReference type="Proteomes" id="UP000239590"/>
    </source>
</evidence>
<dbReference type="SUPFAM" id="SSF52833">
    <property type="entry name" value="Thioredoxin-like"/>
    <property type="match status" value="1"/>
</dbReference>
<keyword evidence="1" id="KW-1133">Transmembrane helix</keyword>
<feature type="transmembrane region" description="Helical" evidence="1">
    <location>
        <begin position="12"/>
        <end position="32"/>
    </location>
</feature>
<dbReference type="PANTHER" id="PTHR43640">
    <property type="entry name" value="OS07G0260300 PROTEIN"/>
    <property type="match status" value="1"/>
</dbReference>
<dbReference type="InterPro" id="IPR047262">
    <property type="entry name" value="PRX-like1"/>
</dbReference>
<name>A0A2S7IHN0_9BACT</name>
<dbReference type="InterPro" id="IPR036249">
    <property type="entry name" value="Thioredoxin-like_sf"/>
</dbReference>
<dbReference type="AlphaFoldDB" id="A0A2S7IHN0"/>
<dbReference type="InterPro" id="IPR012336">
    <property type="entry name" value="Thioredoxin-like_fold"/>
</dbReference>
<keyword evidence="1" id="KW-0472">Membrane</keyword>
<sequence>MDGHTCLRHGKYFKSLVEMYVWVLHFFILWLGPSNAQPPAGKLRVLLFTDTECPICQKITPRVQKLADEYQGSVSFELIYPTAQLKESQVKAFQHEYKLSLPHRLDPKHQFVRRYKVTTTPEVVLLSATDQVLYQGSIDDQFYKLGSYRTAPQRHYLKEALEYSLQGKPVPLAYTKAVGCLIND</sequence>
<reference evidence="4" key="1">
    <citation type="submission" date="2018-02" db="EMBL/GenBank/DDBJ databases">
        <title>Genome sequencing of Solimonas sp. HR-BB.</title>
        <authorList>
            <person name="Lee Y."/>
            <person name="Jeon C.O."/>
        </authorList>
    </citation>
    <scope>NUCLEOTIDE SEQUENCE [LARGE SCALE GENOMIC DNA]</scope>
    <source>
        <strain evidence="4">HR-U</strain>
    </source>
</reference>
<gene>
    <name evidence="3" type="ORF">C5O19_19420</name>
</gene>
<proteinExistence type="predicted"/>
<dbReference type="EMBL" id="PTRA01000004">
    <property type="protein sequence ID" value="PQA55588.1"/>
    <property type="molecule type" value="Genomic_DNA"/>
</dbReference>
<evidence type="ECO:0000259" key="2">
    <source>
        <dbReference type="Pfam" id="PF13905"/>
    </source>
</evidence>
<evidence type="ECO:0000313" key="3">
    <source>
        <dbReference type="EMBL" id="PQA55588.1"/>
    </source>
</evidence>
<comment type="caution">
    <text evidence="3">The sequence shown here is derived from an EMBL/GenBank/DDBJ whole genome shotgun (WGS) entry which is preliminary data.</text>
</comment>
<keyword evidence="1" id="KW-0812">Transmembrane</keyword>
<keyword evidence="4" id="KW-1185">Reference proteome</keyword>
<dbReference type="Proteomes" id="UP000239590">
    <property type="component" value="Unassembled WGS sequence"/>
</dbReference>
<evidence type="ECO:0000256" key="1">
    <source>
        <dbReference type="SAM" id="Phobius"/>
    </source>
</evidence>
<protein>
    <recommendedName>
        <fullName evidence="2">Thioredoxin-like fold domain-containing protein</fullName>
    </recommendedName>
</protein>
<dbReference type="OrthoDB" id="669323at2"/>
<dbReference type="Gene3D" id="3.40.30.10">
    <property type="entry name" value="Glutaredoxin"/>
    <property type="match status" value="1"/>
</dbReference>
<dbReference type="Pfam" id="PF13905">
    <property type="entry name" value="Thioredoxin_8"/>
    <property type="match status" value="1"/>
</dbReference>
<accession>A0A2S7IHN0</accession>
<feature type="domain" description="Thioredoxin-like fold" evidence="2">
    <location>
        <begin position="41"/>
        <end position="127"/>
    </location>
</feature>
<dbReference type="PANTHER" id="PTHR43640:SF1">
    <property type="entry name" value="THIOREDOXIN-DEPENDENT PEROXIREDOXIN"/>
    <property type="match status" value="1"/>
</dbReference>